<organism evidence="3 4">
    <name type="scientific">Macrophomina phaseolina</name>
    <dbReference type="NCBI Taxonomy" id="35725"/>
    <lineage>
        <taxon>Eukaryota</taxon>
        <taxon>Fungi</taxon>
        <taxon>Dikarya</taxon>
        <taxon>Ascomycota</taxon>
        <taxon>Pezizomycotina</taxon>
        <taxon>Dothideomycetes</taxon>
        <taxon>Dothideomycetes incertae sedis</taxon>
        <taxon>Botryosphaeriales</taxon>
        <taxon>Botryosphaeriaceae</taxon>
        <taxon>Macrophomina</taxon>
    </lineage>
</organism>
<evidence type="ECO:0000256" key="1">
    <source>
        <dbReference type="SAM" id="MobiDB-lite"/>
    </source>
</evidence>
<keyword evidence="2" id="KW-1133">Transmembrane helix</keyword>
<evidence type="ECO:0000313" key="3">
    <source>
        <dbReference type="EMBL" id="KAH7058930.1"/>
    </source>
</evidence>
<feature type="transmembrane region" description="Helical" evidence="2">
    <location>
        <begin position="250"/>
        <end position="275"/>
    </location>
</feature>
<protein>
    <submittedName>
        <fullName evidence="3">Uncharacterized protein</fullName>
    </submittedName>
</protein>
<proteinExistence type="predicted"/>
<comment type="caution">
    <text evidence="3">The sequence shown here is derived from an EMBL/GenBank/DDBJ whole genome shotgun (WGS) entry which is preliminary data.</text>
</comment>
<accession>A0ABQ8GKK2</accession>
<keyword evidence="2" id="KW-0472">Membrane</keyword>
<sequence>MPNQNLILALDRRGYKTDPTSAKNPYEIWPEIHSTSSPCILLSCSSTDDRCDERTDHAPNSADNIPSRANTITSSLDHNGYFTASSSPQVSQHVCPLRQSRPHVLPACLYRIDLATMFSTDEYGDETLYPHPRRSSDSLFVLTSHQHLPNITPNTKPHRHLFPQPNSNNHDKKKEMAIQYPHNSQPLTTDGPAEPSTSSLFSLPRQRQRRRRATKRARQTQQQHKNKNTTRAERIGRRLRNPDALLHRALVTPLLVLFAVPVAVLTCPICAVIVVRNTLVAKRETQAYHKACRAQGHKPHPGWVPPSCRGCCRG</sequence>
<feature type="compositionally biased region" description="Basic residues" evidence="1">
    <location>
        <begin position="206"/>
        <end position="228"/>
    </location>
</feature>
<dbReference type="EMBL" id="JAGTJR010000006">
    <property type="protein sequence ID" value="KAH7058930.1"/>
    <property type="molecule type" value="Genomic_DNA"/>
</dbReference>
<reference evidence="3 4" key="1">
    <citation type="journal article" date="2021" name="Nat. Commun.">
        <title>Genetic determinants of endophytism in the Arabidopsis root mycobiome.</title>
        <authorList>
            <person name="Mesny F."/>
            <person name="Miyauchi S."/>
            <person name="Thiergart T."/>
            <person name="Pickel B."/>
            <person name="Atanasova L."/>
            <person name="Karlsson M."/>
            <person name="Huettel B."/>
            <person name="Barry K.W."/>
            <person name="Haridas S."/>
            <person name="Chen C."/>
            <person name="Bauer D."/>
            <person name="Andreopoulos W."/>
            <person name="Pangilinan J."/>
            <person name="LaButti K."/>
            <person name="Riley R."/>
            <person name="Lipzen A."/>
            <person name="Clum A."/>
            <person name="Drula E."/>
            <person name="Henrissat B."/>
            <person name="Kohler A."/>
            <person name="Grigoriev I.V."/>
            <person name="Martin F.M."/>
            <person name="Hacquard S."/>
        </authorList>
    </citation>
    <scope>NUCLEOTIDE SEQUENCE [LARGE SCALE GENOMIC DNA]</scope>
    <source>
        <strain evidence="3 4">MPI-SDFR-AT-0080</strain>
    </source>
</reference>
<evidence type="ECO:0000313" key="4">
    <source>
        <dbReference type="Proteomes" id="UP000774617"/>
    </source>
</evidence>
<keyword evidence="2" id="KW-0812">Transmembrane</keyword>
<keyword evidence="4" id="KW-1185">Reference proteome</keyword>
<name>A0ABQ8GKK2_9PEZI</name>
<feature type="region of interest" description="Disordered" evidence="1">
    <location>
        <begin position="149"/>
        <end position="236"/>
    </location>
</feature>
<gene>
    <name evidence="3" type="ORF">B0J12DRAFT_378366</name>
</gene>
<dbReference type="Proteomes" id="UP000774617">
    <property type="component" value="Unassembled WGS sequence"/>
</dbReference>
<evidence type="ECO:0000256" key="2">
    <source>
        <dbReference type="SAM" id="Phobius"/>
    </source>
</evidence>